<evidence type="ECO:0000313" key="2">
    <source>
        <dbReference type="Proteomes" id="UP001307168"/>
    </source>
</evidence>
<dbReference type="AlphaFoldDB" id="A0AAW9NAI9"/>
<evidence type="ECO:0000313" key="1">
    <source>
        <dbReference type="EMBL" id="MEC0275403.1"/>
    </source>
</evidence>
<keyword evidence="2" id="KW-1185">Reference proteome</keyword>
<gene>
    <name evidence="1" type="ORF">P4706_20360</name>
</gene>
<reference evidence="1 2" key="1">
    <citation type="submission" date="2023-03" db="EMBL/GenBank/DDBJ databases">
        <title>Bacillus Genome Sequencing.</title>
        <authorList>
            <person name="Dunlap C."/>
        </authorList>
    </citation>
    <scope>NUCLEOTIDE SEQUENCE [LARGE SCALE GENOMIC DNA]</scope>
    <source>
        <strain evidence="1 2">B-41290</strain>
    </source>
</reference>
<proteinExistence type="predicted"/>
<comment type="caution">
    <text evidence="1">The sequence shown here is derived from an EMBL/GenBank/DDBJ whole genome shotgun (WGS) entry which is preliminary data.</text>
</comment>
<name>A0AAW9NAI9_9BACI</name>
<sequence>METTEKTLADGWKLIAHPDYTVYSNYKSFVVMTSENEMALKFTVANDILKVDNTSWDTKIEVSGDRTLTITNDPTYDEDEVEK</sequence>
<evidence type="ECO:0008006" key="3">
    <source>
        <dbReference type="Google" id="ProtNLM"/>
    </source>
</evidence>
<dbReference type="Proteomes" id="UP001307168">
    <property type="component" value="Unassembled WGS sequence"/>
</dbReference>
<dbReference type="RefSeq" id="WP_367407579.1">
    <property type="nucleotide sequence ID" value="NZ_JARNBH010000021.1"/>
</dbReference>
<accession>A0AAW9NAI9</accession>
<protein>
    <recommendedName>
        <fullName evidence="3">Lipocalin-like domain-containing protein</fullName>
    </recommendedName>
</protein>
<dbReference type="EMBL" id="JARNBH010000021">
    <property type="protein sequence ID" value="MEC0275403.1"/>
    <property type="molecule type" value="Genomic_DNA"/>
</dbReference>
<organism evidence="1 2">
    <name type="scientific">Peribacillus castrilensis</name>
    <dbReference type="NCBI Taxonomy" id="2897690"/>
    <lineage>
        <taxon>Bacteria</taxon>
        <taxon>Bacillati</taxon>
        <taxon>Bacillota</taxon>
        <taxon>Bacilli</taxon>
        <taxon>Bacillales</taxon>
        <taxon>Bacillaceae</taxon>
        <taxon>Peribacillus</taxon>
    </lineage>
</organism>